<dbReference type="InterPro" id="IPR044683">
    <property type="entry name" value="LAZY"/>
</dbReference>
<feature type="compositionally biased region" description="Polar residues" evidence="3">
    <location>
        <begin position="57"/>
        <end position="68"/>
    </location>
</feature>
<protein>
    <submittedName>
        <fullName evidence="4">Uncharacterized protein</fullName>
    </submittedName>
</protein>
<evidence type="ECO:0000256" key="1">
    <source>
        <dbReference type="ARBA" id="ARBA00022604"/>
    </source>
</evidence>
<dbReference type="EMBL" id="JAJJMB010006252">
    <property type="protein sequence ID" value="KAI3935557.1"/>
    <property type="molecule type" value="Genomic_DNA"/>
</dbReference>
<dbReference type="PANTHER" id="PTHR34045:SF17">
    <property type="match status" value="1"/>
</dbReference>
<keyword evidence="1" id="KW-0341">Growth regulation</keyword>
<evidence type="ECO:0000256" key="3">
    <source>
        <dbReference type="SAM" id="MobiDB-lite"/>
    </source>
</evidence>
<gene>
    <name evidence="4" type="ORF">MKW98_012749</name>
</gene>
<reference evidence="4" key="1">
    <citation type="submission" date="2022-04" db="EMBL/GenBank/DDBJ databases">
        <title>A functionally conserved STORR gene fusion in Papaver species that diverged 16.8 million years ago.</title>
        <authorList>
            <person name="Catania T."/>
        </authorList>
    </citation>
    <scope>NUCLEOTIDE SEQUENCE</scope>
    <source>
        <strain evidence="4">S-188037</strain>
    </source>
</reference>
<evidence type="ECO:0000313" key="5">
    <source>
        <dbReference type="Proteomes" id="UP001202328"/>
    </source>
</evidence>
<dbReference type="GO" id="GO:0009630">
    <property type="term" value="P:gravitropism"/>
    <property type="evidence" value="ECO:0007669"/>
    <property type="project" value="InterPro"/>
</dbReference>
<feature type="region of interest" description="Disordered" evidence="3">
    <location>
        <begin position="57"/>
        <end position="108"/>
    </location>
</feature>
<sequence length="314" mass="35669">MKFLNWMQSKINGKETASVSRKKPVGVSTKNNIVMQEARKDEFSDWPHGLLAIGTFGNTTNLSKGGQESSSSSKRHGHSDCNDNQITEEEISPSSLSEVLGDDDLDDFTPEEVGKLQEELKKLLSRKPKPALTEEEQCRTLSGRRGVKLFNLLPLDKFLNCPSSLEVERKVNDFDSPCQRELRRSLSVIANMEKNLSPERTKSIKKKSISFLLKKMFVCRSGFPPPTPPTFRDSIPESRIEKLLRAMINKNLYCPKNSPTTPTAKKFLENENYYLETDKENDGKGDDDEQQPKEKINGGYKWDKTDDDYIVLEI</sequence>
<proteinExistence type="inferred from homology"/>
<dbReference type="Proteomes" id="UP001202328">
    <property type="component" value="Unassembled WGS sequence"/>
</dbReference>
<evidence type="ECO:0000313" key="4">
    <source>
        <dbReference type="EMBL" id="KAI3935557.1"/>
    </source>
</evidence>
<comment type="caution">
    <text evidence="4">The sequence shown here is derived from an EMBL/GenBank/DDBJ whole genome shotgun (WGS) entry which is preliminary data.</text>
</comment>
<comment type="similarity">
    <text evidence="2">Belongs to the LAZY family.</text>
</comment>
<feature type="region of interest" description="Disordered" evidence="3">
    <location>
        <begin position="276"/>
        <end position="300"/>
    </location>
</feature>
<dbReference type="GO" id="GO:0040008">
    <property type="term" value="P:regulation of growth"/>
    <property type="evidence" value="ECO:0007669"/>
    <property type="project" value="InterPro"/>
</dbReference>
<evidence type="ECO:0000256" key="2">
    <source>
        <dbReference type="ARBA" id="ARBA00024198"/>
    </source>
</evidence>
<dbReference type="AlphaFoldDB" id="A0AAD4XR89"/>
<name>A0AAD4XR89_9MAGN</name>
<keyword evidence="5" id="KW-1185">Reference proteome</keyword>
<accession>A0AAD4XR89</accession>
<organism evidence="4 5">
    <name type="scientific">Papaver atlanticum</name>
    <dbReference type="NCBI Taxonomy" id="357466"/>
    <lineage>
        <taxon>Eukaryota</taxon>
        <taxon>Viridiplantae</taxon>
        <taxon>Streptophyta</taxon>
        <taxon>Embryophyta</taxon>
        <taxon>Tracheophyta</taxon>
        <taxon>Spermatophyta</taxon>
        <taxon>Magnoliopsida</taxon>
        <taxon>Ranunculales</taxon>
        <taxon>Papaveraceae</taxon>
        <taxon>Papaveroideae</taxon>
        <taxon>Papaver</taxon>
    </lineage>
</organism>
<dbReference type="PANTHER" id="PTHR34045">
    <property type="entry name" value="OS03G0406300 PROTEIN"/>
    <property type="match status" value="1"/>
</dbReference>